<dbReference type="OrthoDB" id="6288354at2759"/>
<evidence type="ECO:0000313" key="2">
    <source>
        <dbReference type="EMBL" id="CAD5116124.1"/>
    </source>
</evidence>
<comment type="caution">
    <text evidence="2">The sequence shown here is derived from an EMBL/GenBank/DDBJ whole genome shotgun (WGS) entry which is preliminary data.</text>
</comment>
<reference evidence="2 3" key="1">
    <citation type="submission" date="2020-08" db="EMBL/GenBank/DDBJ databases">
        <authorList>
            <person name="Hejnol A."/>
        </authorList>
    </citation>
    <scope>NUCLEOTIDE SEQUENCE [LARGE SCALE GENOMIC DNA]</scope>
</reference>
<feature type="compositionally biased region" description="Polar residues" evidence="1">
    <location>
        <begin position="132"/>
        <end position="153"/>
    </location>
</feature>
<accession>A0A7I8VNG6</accession>
<name>A0A7I8VNG6_9ANNE</name>
<feature type="region of interest" description="Disordered" evidence="1">
    <location>
        <begin position="130"/>
        <end position="167"/>
    </location>
</feature>
<protein>
    <submittedName>
        <fullName evidence="2">Uncharacterized protein</fullName>
    </submittedName>
</protein>
<evidence type="ECO:0000313" key="3">
    <source>
        <dbReference type="Proteomes" id="UP000549394"/>
    </source>
</evidence>
<dbReference type="Proteomes" id="UP000549394">
    <property type="component" value="Unassembled WGS sequence"/>
</dbReference>
<gene>
    <name evidence="2" type="ORF">DGYR_LOCUS4776</name>
</gene>
<dbReference type="AlphaFoldDB" id="A0A7I8VNG6"/>
<evidence type="ECO:0000256" key="1">
    <source>
        <dbReference type="SAM" id="MobiDB-lite"/>
    </source>
</evidence>
<organism evidence="2 3">
    <name type="scientific">Dimorphilus gyrociliatus</name>
    <dbReference type="NCBI Taxonomy" id="2664684"/>
    <lineage>
        <taxon>Eukaryota</taxon>
        <taxon>Metazoa</taxon>
        <taxon>Spiralia</taxon>
        <taxon>Lophotrochozoa</taxon>
        <taxon>Annelida</taxon>
        <taxon>Polychaeta</taxon>
        <taxon>Polychaeta incertae sedis</taxon>
        <taxon>Dinophilidae</taxon>
        <taxon>Dimorphilus</taxon>
    </lineage>
</organism>
<keyword evidence="3" id="KW-1185">Reference proteome</keyword>
<feature type="region of interest" description="Disordered" evidence="1">
    <location>
        <begin position="68"/>
        <end position="99"/>
    </location>
</feature>
<dbReference type="EMBL" id="CAJFCJ010000006">
    <property type="protein sequence ID" value="CAD5116124.1"/>
    <property type="molecule type" value="Genomic_DNA"/>
</dbReference>
<sequence length="167" mass="18139">MATKNISEYQEEFCGLGGGTTGKGSGGEKGGPTVFPVCRKSYDIQPVGGRMQKKYRDALLTKIASPNAADLSPNATSYQMDIDPNIGTSRGRNTFPMPNCSGSMAVPDVHKLRYMHNDYMTRDDWYDHGTVAEQNKQNLQQSGESQNMTQEATANAVEEPAQPVAAN</sequence>
<proteinExistence type="predicted"/>